<gene>
    <name evidence="1" type="ORF">BA1DRAFT_02810</name>
</gene>
<protein>
    <submittedName>
        <fullName evidence="1">Uncharacterized protein</fullName>
    </submittedName>
</protein>
<proteinExistence type="predicted"/>
<evidence type="ECO:0000313" key="1">
    <source>
        <dbReference type="EMBL" id="EYU14696.1"/>
    </source>
</evidence>
<dbReference type="PATRIC" id="fig|1393736.3.peg.2873"/>
<reference evidence="1 2" key="1">
    <citation type="submission" date="2014-03" db="EMBL/GenBank/DDBJ databases">
        <title>Draft Genome of Photorhabdus luminescens BA1, an Egyptian Isolate.</title>
        <authorList>
            <person name="Ghazal S."/>
            <person name="Hurst S.G.IV."/>
            <person name="Morris K."/>
            <person name="Thomas K."/>
            <person name="Tisa L.S."/>
        </authorList>
    </citation>
    <scope>NUCLEOTIDE SEQUENCE [LARGE SCALE GENOMIC DNA]</scope>
    <source>
        <strain evidence="1 2">BA1</strain>
    </source>
</reference>
<sequence length="44" mass="5103">MSIFMETNLARWIIISYSDVFANAQPIVKVNEQKSEQPVEQIFS</sequence>
<dbReference type="AlphaFoldDB" id="A0A022PG96"/>
<dbReference type="Proteomes" id="UP000023464">
    <property type="component" value="Unassembled WGS sequence"/>
</dbReference>
<name>A0A022PG96_9GAMM</name>
<accession>A0A022PG96</accession>
<comment type="caution">
    <text evidence="1">The sequence shown here is derived from an EMBL/GenBank/DDBJ whole genome shotgun (WGS) entry which is preliminary data.</text>
</comment>
<evidence type="ECO:0000313" key="2">
    <source>
        <dbReference type="Proteomes" id="UP000023464"/>
    </source>
</evidence>
<organism evidence="1 2">
    <name type="scientific">Photorhabdus aegyptia</name>
    <dbReference type="NCBI Taxonomy" id="2805098"/>
    <lineage>
        <taxon>Bacteria</taxon>
        <taxon>Pseudomonadati</taxon>
        <taxon>Pseudomonadota</taxon>
        <taxon>Gammaproteobacteria</taxon>
        <taxon>Enterobacterales</taxon>
        <taxon>Morganellaceae</taxon>
        <taxon>Photorhabdus</taxon>
    </lineage>
</organism>
<keyword evidence="2" id="KW-1185">Reference proteome</keyword>
<dbReference type="EMBL" id="JFGV01000041">
    <property type="protein sequence ID" value="EYU14696.1"/>
    <property type="molecule type" value="Genomic_DNA"/>
</dbReference>